<dbReference type="EMBL" id="CP012382">
    <property type="protein sequence ID" value="AKZ53117.1"/>
    <property type="molecule type" value="Genomic_DNA"/>
</dbReference>
<proteinExistence type="predicted"/>
<reference evidence="1" key="2">
    <citation type="submission" date="2015-07" db="EMBL/GenBank/DDBJ databases">
        <title>Complete genome sequence of Streptomyces ambofaciens ATCC 23877, the spiramycin producer.</title>
        <authorList>
            <person name="Thibessard A."/>
            <person name="Haas D."/>
            <person name="Gerbaud C."/>
            <person name="Aigle B."/>
            <person name="Lautru S."/>
            <person name="Pernodet J.-L."/>
            <person name="Leblond P."/>
        </authorList>
    </citation>
    <scope>NUCLEOTIDE SEQUENCE [LARGE SCALE GENOMIC DNA]</scope>
    <source>
        <strain evidence="1">ATCC 23877</strain>
    </source>
</reference>
<name>A0A0K2AJU5_STRA7</name>
<dbReference type="EMBL" id="CP012382">
    <property type="protein sequence ID" value="AKZ60645.1"/>
    <property type="molecule type" value="Genomic_DNA"/>
</dbReference>
<organism evidence="1 3">
    <name type="scientific">Streptomyces ambofaciens (strain ATCC 23877 / 3486 / DSM 40053 / JCM 4204 / NBRC 12836 / NRRL B-2516)</name>
    <dbReference type="NCBI Taxonomy" id="278992"/>
    <lineage>
        <taxon>Bacteria</taxon>
        <taxon>Bacillati</taxon>
        <taxon>Actinomycetota</taxon>
        <taxon>Actinomycetes</taxon>
        <taxon>Kitasatosporales</taxon>
        <taxon>Streptomycetaceae</taxon>
        <taxon>Streptomyces</taxon>
    </lineage>
</organism>
<gene>
    <name evidence="1" type="ORF">SAM23877_0068</name>
    <name evidence="2" type="ORF">SAM23877_7604</name>
</gene>
<sequence>MPRPVAFICTVHARYATEQGCHPDVLGLHGSDGTHGAGQAPRARLAGRRRPVGFTCPHPCGG</sequence>
<protein>
    <submittedName>
        <fullName evidence="1">Uncharacterized protein</fullName>
    </submittedName>
</protein>
<accession>A0A0K2AJU5</accession>
<dbReference type="KEGG" id="samb:SAM23877_0068"/>
<reference evidence="3" key="1">
    <citation type="journal article" date="2015" name="J. Biotechnol.">
        <title>Complete genome sequence of Streptomyces ambofaciens ATCC 23877, the spiramycin producer.</title>
        <authorList>
            <person name="Thibessard A."/>
            <person name="Haas D."/>
            <person name="Gerbaud C."/>
            <person name="Aigle B."/>
            <person name="Lautru S."/>
            <person name="Pernodet J.L."/>
            <person name="Leblond P."/>
        </authorList>
    </citation>
    <scope>NUCLEOTIDE SEQUENCE [LARGE SCALE GENOMIC DNA]</scope>
    <source>
        <strain evidence="3">ATCC 23877 / 3486 / DSM 40053 / JCM 4204 / NBRC 12836 / NRRL B-2516</strain>
    </source>
</reference>
<dbReference type="AlphaFoldDB" id="A0A0K2AJU5"/>
<evidence type="ECO:0000313" key="1">
    <source>
        <dbReference type="EMBL" id="AKZ53117.1"/>
    </source>
</evidence>
<dbReference type="Proteomes" id="UP000061018">
    <property type="component" value="Chromosome"/>
</dbReference>
<evidence type="ECO:0000313" key="3">
    <source>
        <dbReference type="Proteomes" id="UP000061018"/>
    </source>
</evidence>
<dbReference type="KEGG" id="samb:SAM23877_7604"/>
<evidence type="ECO:0000313" key="2">
    <source>
        <dbReference type="EMBL" id="AKZ60645.1"/>
    </source>
</evidence>